<feature type="region of interest" description="Disordered" evidence="4">
    <location>
        <begin position="62"/>
        <end position="92"/>
    </location>
</feature>
<evidence type="ECO:0000313" key="6">
    <source>
        <dbReference type="EMBL" id="CAB3245150.1"/>
    </source>
</evidence>
<evidence type="ECO:0000313" key="7">
    <source>
        <dbReference type="Proteomes" id="UP000494256"/>
    </source>
</evidence>
<sequence length="233" mass="25312">MKNIVASMFVVAFVYAELPPNSYLPPPPSNRNGAGYPHGPSSALSQNFAPQVVAARTLEGAQSPRTGPVHGAHIPQSNPFGRSNHASLSQNQAAGNYAASRFANEESGYDSNAANFARNAIEERNSEPANYNFGYVVNDFQEGTDFGHHEERQEKKAQGEYHVVLPDGRKQTVSYEADERGFKPQISYEDSEDLARSSGYDSNANNVRNGGNHDGHFGKNGGHDTFGSRSNSY</sequence>
<dbReference type="PANTHER" id="PTHR12236">
    <property type="entry name" value="STRUCTURAL CONTITUENT OF CUTICLE"/>
    <property type="match status" value="1"/>
</dbReference>
<evidence type="ECO:0000256" key="4">
    <source>
        <dbReference type="SAM" id="MobiDB-lite"/>
    </source>
</evidence>
<dbReference type="GO" id="GO:0031012">
    <property type="term" value="C:extracellular matrix"/>
    <property type="evidence" value="ECO:0007669"/>
    <property type="project" value="TreeGrafter"/>
</dbReference>
<feature type="chain" id="PRO_5035814473" description="Pro-resilin-like" evidence="5">
    <location>
        <begin position="17"/>
        <end position="233"/>
    </location>
</feature>
<dbReference type="Pfam" id="PF00379">
    <property type="entry name" value="Chitin_bind_4"/>
    <property type="match status" value="1"/>
</dbReference>
<dbReference type="PRINTS" id="PR00947">
    <property type="entry name" value="CUTICLE"/>
</dbReference>
<dbReference type="GO" id="GO:0042302">
    <property type="term" value="F:structural constituent of cuticle"/>
    <property type="evidence" value="ECO:0007669"/>
    <property type="project" value="UniProtKB-UniRule"/>
</dbReference>
<proteinExistence type="predicted"/>
<feature type="compositionally biased region" description="Polar residues" evidence="4">
    <location>
        <begin position="75"/>
        <end position="92"/>
    </location>
</feature>
<keyword evidence="2 5" id="KW-0732">Signal</keyword>
<evidence type="ECO:0000256" key="5">
    <source>
        <dbReference type="SAM" id="SignalP"/>
    </source>
</evidence>
<reference evidence="6 7" key="1">
    <citation type="submission" date="2020-04" db="EMBL/GenBank/DDBJ databases">
        <authorList>
            <person name="Wallbank WR R."/>
            <person name="Pardo Diaz C."/>
            <person name="Kozak K."/>
            <person name="Martin S."/>
            <person name="Jiggins C."/>
            <person name="Moest M."/>
            <person name="Warren A I."/>
            <person name="Byers J.R.P. K."/>
            <person name="Montejo-Kovacevich G."/>
            <person name="Yen C E."/>
        </authorList>
    </citation>
    <scope>NUCLEOTIDE SEQUENCE [LARGE SCALE GENOMIC DNA]</scope>
</reference>
<dbReference type="EMBL" id="CADEBD010000324">
    <property type="protein sequence ID" value="CAB3245150.1"/>
    <property type="molecule type" value="Genomic_DNA"/>
</dbReference>
<organism evidence="6 7">
    <name type="scientific">Arctia plantaginis</name>
    <name type="common">Wood tiger moth</name>
    <name type="synonym">Phalaena plantaginis</name>
    <dbReference type="NCBI Taxonomy" id="874455"/>
    <lineage>
        <taxon>Eukaryota</taxon>
        <taxon>Metazoa</taxon>
        <taxon>Ecdysozoa</taxon>
        <taxon>Arthropoda</taxon>
        <taxon>Hexapoda</taxon>
        <taxon>Insecta</taxon>
        <taxon>Pterygota</taxon>
        <taxon>Neoptera</taxon>
        <taxon>Endopterygota</taxon>
        <taxon>Lepidoptera</taxon>
        <taxon>Glossata</taxon>
        <taxon>Ditrysia</taxon>
        <taxon>Noctuoidea</taxon>
        <taxon>Erebidae</taxon>
        <taxon>Arctiinae</taxon>
        <taxon>Arctia</taxon>
    </lineage>
</organism>
<feature type="compositionally biased region" description="Basic and acidic residues" evidence="4">
    <location>
        <begin position="148"/>
        <end position="159"/>
    </location>
</feature>
<dbReference type="PROSITE" id="PS51155">
    <property type="entry name" value="CHIT_BIND_RR_2"/>
    <property type="match status" value="1"/>
</dbReference>
<feature type="region of interest" description="Disordered" evidence="4">
    <location>
        <begin position="26"/>
        <end position="46"/>
    </location>
</feature>
<dbReference type="GO" id="GO:0005615">
    <property type="term" value="C:extracellular space"/>
    <property type="evidence" value="ECO:0007669"/>
    <property type="project" value="TreeGrafter"/>
</dbReference>
<dbReference type="OrthoDB" id="6379319at2759"/>
<feature type="signal peptide" evidence="5">
    <location>
        <begin position="1"/>
        <end position="16"/>
    </location>
</feature>
<protein>
    <recommendedName>
        <fullName evidence="8">Pro-resilin-like</fullName>
    </recommendedName>
</protein>
<feature type="region of interest" description="Disordered" evidence="4">
    <location>
        <begin position="148"/>
        <end position="233"/>
    </location>
</feature>
<accession>A0A8S1ACW1</accession>
<keyword evidence="1 3" id="KW-0193">Cuticle</keyword>
<feature type="compositionally biased region" description="Polar residues" evidence="4">
    <location>
        <begin position="199"/>
        <end position="209"/>
    </location>
</feature>
<dbReference type="AlphaFoldDB" id="A0A8S1ACW1"/>
<comment type="caution">
    <text evidence="6">The sequence shown here is derived from an EMBL/GenBank/DDBJ whole genome shotgun (WGS) entry which is preliminary data.</text>
</comment>
<dbReference type="Proteomes" id="UP000494256">
    <property type="component" value="Unassembled WGS sequence"/>
</dbReference>
<dbReference type="PROSITE" id="PS00233">
    <property type="entry name" value="CHIT_BIND_RR_1"/>
    <property type="match status" value="1"/>
</dbReference>
<gene>
    <name evidence="6" type="ORF">APLA_LOCUS10967</name>
</gene>
<evidence type="ECO:0000256" key="3">
    <source>
        <dbReference type="PROSITE-ProRule" id="PRU00497"/>
    </source>
</evidence>
<dbReference type="PANTHER" id="PTHR12236:SF79">
    <property type="entry name" value="CUTICULAR PROTEIN 50CB-RELATED"/>
    <property type="match status" value="1"/>
</dbReference>
<name>A0A8S1ACW1_ARCPL</name>
<evidence type="ECO:0000256" key="1">
    <source>
        <dbReference type="ARBA" id="ARBA00022460"/>
    </source>
</evidence>
<dbReference type="InterPro" id="IPR051217">
    <property type="entry name" value="Insect_Cuticle_Struc_Prot"/>
</dbReference>
<evidence type="ECO:0000256" key="2">
    <source>
        <dbReference type="ARBA" id="ARBA00022729"/>
    </source>
</evidence>
<dbReference type="InterPro" id="IPR031311">
    <property type="entry name" value="CHIT_BIND_RR_consensus"/>
</dbReference>
<dbReference type="InterPro" id="IPR000618">
    <property type="entry name" value="Insect_cuticle"/>
</dbReference>
<evidence type="ECO:0008006" key="8">
    <source>
        <dbReference type="Google" id="ProtNLM"/>
    </source>
</evidence>